<dbReference type="EMBL" id="FUXM01000011">
    <property type="protein sequence ID" value="SJZ90375.1"/>
    <property type="molecule type" value="Genomic_DNA"/>
</dbReference>
<accession>A0A1T4PFN5</accession>
<feature type="transmembrane region" description="Helical" evidence="1">
    <location>
        <begin position="56"/>
        <end position="77"/>
    </location>
</feature>
<organism evidence="2 3">
    <name type="scientific">Carboxydocella sporoproducens DSM 16521</name>
    <dbReference type="NCBI Taxonomy" id="1121270"/>
    <lineage>
        <taxon>Bacteria</taxon>
        <taxon>Bacillati</taxon>
        <taxon>Bacillota</taxon>
        <taxon>Clostridia</taxon>
        <taxon>Eubacteriales</taxon>
        <taxon>Clostridiales Family XVI. Incertae Sedis</taxon>
        <taxon>Carboxydocella</taxon>
    </lineage>
</organism>
<keyword evidence="3" id="KW-1185">Reference proteome</keyword>
<proteinExistence type="predicted"/>
<evidence type="ECO:0000256" key="1">
    <source>
        <dbReference type="SAM" id="Phobius"/>
    </source>
</evidence>
<reference evidence="3" key="1">
    <citation type="submission" date="2017-02" db="EMBL/GenBank/DDBJ databases">
        <authorList>
            <person name="Varghese N."/>
            <person name="Submissions S."/>
        </authorList>
    </citation>
    <scope>NUCLEOTIDE SEQUENCE [LARGE SCALE GENOMIC DNA]</scope>
    <source>
        <strain evidence="3">DSM 16521</strain>
    </source>
</reference>
<dbReference type="AlphaFoldDB" id="A0A1T4PFN5"/>
<dbReference type="Proteomes" id="UP000189933">
    <property type="component" value="Unassembled WGS sequence"/>
</dbReference>
<protein>
    <submittedName>
        <fullName evidence="2">Uncharacterized protein</fullName>
    </submittedName>
</protein>
<keyword evidence="1" id="KW-0472">Membrane</keyword>
<dbReference type="RefSeq" id="WP_078665338.1">
    <property type="nucleotide sequence ID" value="NZ_FUXM01000011.1"/>
</dbReference>
<keyword evidence="1" id="KW-1133">Transmembrane helix</keyword>
<evidence type="ECO:0000313" key="3">
    <source>
        <dbReference type="Proteomes" id="UP000189933"/>
    </source>
</evidence>
<evidence type="ECO:0000313" key="2">
    <source>
        <dbReference type="EMBL" id="SJZ90375.1"/>
    </source>
</evidence>
<name>A0A1T4PFN5_9FIRM</name>
<keyword evidence="1" id="KW-0812">Transmembrane</keyword>
<feature type="transmembrane region" description="Helical" evidence="1">
    <location>
        <begin position="12"/>
        <end position="35"/>
    </location>
</feature>
<sequence length="137" mass="15322">MYNLAQVGNLYVYLMIVVMVIGLGLLALKAIDRTLVWAEPETGKRTGRSKGQQPQWLRLAYISAAFLFLSVFSLGVLQTLGAGQENHNHGNSSNFSPVMQPVNYGAIIANMDWQLEVMENQLNQMEKIFFADFSHSP</sequence>
<gene>
    <name evidence="2" type="ORF">SAMN02745885_01259</name>
</gene>